<dbReference type="EMBL" id="KV425554">
    <property type="protein sequence ID" value="KZT29539.1"/>
    <property type="molecule type" value="Genomic_DNA"/>
</dbReference>
<dbReference type="PANTHER" id="PTHR38121:SF2">
    <property type="entry name" value="ACYLTRANSFERASE 3 DOMAIN-CONTAINING PROTEIN"/>
    <property type="match status" value="1"/>
</dbReference>
<evidence type="ECO:0000313" key="3">
    <source>
        <dbReference type="EMBL" id="KZT29539.1"/>
    </source>
</evidence>
<dbReference type="Gene3D" id="2.60.120.200">
    <property type="match status" value="1"/>
</dbReference>
<keyword evidence="1" id="KW-0732">Signal</keyword>
<protein>
    <submittedName>
        <fullName evidence="3">Glycoside hydrolase family 16 protein</fullName>
    </submittedName>
</protein>
<feature type="domain" description="GH16" evidence="2">
    <location>
        <begin position="13"/>
        <end position="256"/>
    </location>
</feature>
<dbReference type="GO" id="GO:0005975">
    <property type="term" value="P:carbohydrate metabolic process"/>
    <property type="evidence" value="ECO:0007669"/>
    <property type="project" value="InterPro"/>
</dbReference>
<evidence type="ECO:0000313" key="4">
    <source>
        <dbReference type="Proteomes" id="UP000076761"/>
    </source>
</evidence>
<dbReference type="STRING" id="1314782.A0A165VDZ6"/>
<name>A0A165VDZ6_9AGAM</name>
<feature type="chain" id="PRO_5007868029" evidence="1">
    <location>
        <begin position="17"/>
        <end position="277"/>
    </location>
</feature>
<dbReference type="InParanoid" id="A0A165VDZ6"/>
<gene>
    <name evidence="3" type="ORF">NEOLEDRAFT_1056590</name>
</gene>
<dbReference type="InterPro" id="IPR013320">
    <property type="entry name" value="ConA-like_dom_sf"/>
</dbReference>
<dbReference type="InterPro" id="IPR000757">
    <property type="entry name" value="Beta-glucanase-like"/>
</dbReference>
<dbReference type="Proteomes" id="UP000076761">
    <property type="component" value="Unassembled WGS sequence"/>
</dbReference>
<dbReference type="CDD" id="cd00413">
    <property type="entry name" value="Glyco_hydrolase_16"/>
    <property type="match status" value="1"/>
</dbReference>
<sequence>MLPCLILLSVLGSAVAGPVYPRANASSCACGYRDSAGHVWRESILSDFSGSDALSVVNENWAVETWGQQRQYHYMQYSSANVYNYNNALAIRTQGWSGNGSVYTGEIQTNRDDILYGTFRMYASIPTTPGVCFGFFSYYSDSQESDIEFLTNVTDYSHIVHYTNQPGNTSSNRKNVTVSNTLTSFNEHRFDWLAKETIFYVNGKETTSMTADVPNEASHILANVWSDGNPTWSYGPPAKDAVATVQYINLYFNSTSYNETAFNSNCTEAGKPAVCQV</sequence>
<evidence type="ECO:0000259" key="2">
    <source>
        <dbReference type="PROSITE" id="PS51762"/>
    </source>
</evidence>
<dbReference type="SUPFAM" id="SSF49899">
    <property type="entry name" value="Concanavalin A-like lectins/glucanases"/>
    <property type="match status" value="1"/>
</dbReference>
<proteinExistence type="predicted"/>
<dbReference type="PANTHER" id="PTHR38121">
    <property type="entry name" value="GH16 DOMAIN-CONTAINING PROTEIN"/>
    <property type="match status" value="1"/>
</dbReference>
<organism evidence="3 4">
    <name type="scientific">Neolentinus lepideus HHB14362 ss-1</name>
    <dbReference type="NCBI Taxonomy" id="1314782"/>
    <lineage>
        <taxon>Eukaryota</taxon>
        <taxon>Fungi</taxon>
        <taxon>Dikarya</taxon>
        <taxon>Basidiomycota</taxon>
        <taxon>Agaricomycotina</taxon>
        <taxon>Agaricomycetes</taxon>
        <taxon>Gloeophyllales</taxon>
        <taxon>Gloeophyllaceae</taxon>
        <taxon>Neolentinus</taxon>
    </lineage>
</organism>
<dbReference type="PROSITE" id="PS51762">
    <property type="entry name" value="GH16_2"/>
    <property type="match status" value="1"/>
</dbReference>
<dbReference type="GO" id="GO:0004553">
    <property type="term" value="F:hydrolase activity, hydrolyzing O-glycosyl compounds"/>
    <property type="evidence" value="ECO:0007669"/>
    <property type="project" value="InterPro"/>
</dbReference>
<dbReference type="AlphaFoldDB" id="A0A165VDZ6"/>
<keyword evidence="4" id="KW-1185">Reference proteome</keyword>
<dbReference type="OrthoDB" id="25131at2759"/>
<dbReference type="Pfam" id="PF00722">
    <property type="entry name" value="Glyco_hydro_16"/>
    <property type="match status" value="1"/>
</dbReference>
<evidence type="ECO:0000256" key="1">
    <source>
        <dbReference type="SAM" id="SignalP"/>
    </source>
</evidence>
<reference evidence="3 4" key="1">
    <citation type="journal article" date="2016" name="Mol. Biol. Evol.">
        <title>Comparative Genomics of Early-Diverging Mushroom-Forming Fungi Provides Insights into the Origins of Lignocellulose Decay Capabilities.</title>
        <authorList>
            <person name="Nagy L.G."/>
            <person name="Riley R."/>
            <person name="Tritt A."/>
            <person name="Adam C."/>
            <person name="Daum C."/>
            <person name="Floudas D."/>
            <person name="Sun H."/>
            <person name="Yadav J.S."/>
            <person name="Pangilinan J."/>
            <person name="Larsson K.H."/>
            <person name="Matsuura K."/>
            <person name="Barry K."/>
            <person name="Labutti K."/>
            <person name="Kuo R."/>
            <person name="Ohm R.A."/>
            <person name="Bhattacharya S.S."/>
            <person name="Shirouzu T."/>
            <person name="Yoshinaga Y."/>
            <person name="Martin F.M."/>
            <person name="Grigoriev I.V."/>
            <person name="Hibbett D.S."/>
        </authorList>
    </citation>
    <scope>NUCLEOTIDE SEQUENCE [LARGE SCALE GENOMIC DNA]</scope>
    <source>
        <strain evidence="3 4">HHB14362 ss-1</strain>
    </source>
</reference>
<feature type="signal peptide" evidence="1">
    <location>
        <begin position="1"/>
        <end position="16"/>
    </location>
</feature>
<keyword evidence="3" id="KW-0378">Hydrolase</keyword>
<accession>A0A165VDZ6</accession>